<evidence type="ECO:0000256" key="1">
    <source>
        <dbReference type="ARBA" id="ARBA00008307"/>
    </source>
</evidence>
<dbReference type="InterPro" id="IPR046903">
    <property type="entry name" value="Mab-21-like_nuc_Trfase"/>
</dbReference>
<dbReference type="PANTHER" id="PTHR10656">
    <property type="entry name" value="CELL FATE DETERMINING PROTEIN MAB21-RELATED"/>
    <property type="match status" value="1"/>
</dbReference>
<gene>
    <name evidence="4" type="ORF">CAPTEDRAFT_224084</name>
</gene>
<sequence>MYQLGRNRYLFGDDDEEQLKNEAAFHRAYAVRDAIVNNEVLSTMRPMTQDICKALVGEEGPPLETLKVPDVLTWDAQTGLPHLHVSFILNHFIPRRHITRLYSLWMLHRFQTYLAEEFSDTPDIVPELAGSIPEGFAVPAHNPRVQFTETGLNAVPLDDMDVESSDSDMVIVAVTKIVSVERSPSTRWFMETDSCYPGYCRLVATTPELTDPSFLVDNTEKKCMYLNGNAILDAILQGSLLRLKMTGEELQEGELVRHGPAVTNLPRNRFRSKLVETDFVFAMPCTEWPDVPKKWLDRPTKSGWPSKVFKKKLIAEGCLVVCIPHRTSKWREVEWRISFSRAERALANSLTDIHRQCYVLLKVLVKGTLEPAQFISSYHLKTLLFWSCERFPQSMWQKDDASLGTCFLALLDELQHCLINRNLPHYFYPDNNLFSHIAPDFMVDVCKKVNWLRRNIAEAVFQFDVAEVFSFTPRALQLSALLGPLAHDEHYEETKQAYAAYCKVLLLLSKAVLLNGNCDDMIDYAREACQIQQVVFGKEVDFVSVVMETLETCSSPTRYMANSLETILRRFPSKRNIPWIKSNLACIYHAFFYSNELSDDRERVLARAGGLFREAVASPGATAASWTDYANFLFKEAASPLEVTEAVEQVINLSKSGPIVLNSYDESDIPSLPDEIGEDIRQDGTLVVPSVMYAIYLSVVARLCDGCHDEEKVAQSIRQMTEFLSGLTEPSEVFSSSKLLGYCLMATADYSGAKEAFQKAQESIQNKKQSSVVGERILLCDAMKLSLS</sequence>
<dbReference type="EMBL" id="KB306751">
    <property type="protein sequence ID" value="ELT99594.1"/>
    <property type="molecule type" value="Genomic_DNA"/>
</dbReference>
<feature type="domain" description="Mab-21-like HhH/H2TH-like" evidence="3">
    <location>
        <begin position="355"/>
        <end position="449"/>
    </location>
</feature>
<name>R7U0R1_CAPTE</name>
<dbReference type="HOGENOM" id="CLU_376106_0_0_1"/>
<dbReference type="OMA" id="CLYHAAS"/>
<dbReference type="InterPro" id="IPR024810">
    <property type="entry name" value="MAB21L/cGLR"/>
</dbReference>
<dbReference type="Pfam" id="PF03281">
    <property type="entry name" value="Mab-21"/>
    <property type="match status" value="1"/>
</dbReference>
<reference evidence="6" key="1">
    <citation type="submission" date="2012-12" db="EMBL/GenBank/DDBJ databases">
        <authorList>
            <person name="Hellsten U."/>
            <person name="Grimwood J."/>
            <person name="Chapman J.A."/>
            <person name="Shapiro H."/>
            <person name="Aerts A."/>
            <person name="Otillar R.P."/>
            <person name="Terry A.Y."/>
            <person name="Boore J.L."/>
            <person name="Simakov O."/>
            <person name="Marletaz F."/>
            <person name="Cho S.-J."/>
            <person name="Edsinger-Gonzales E."/>
            <person name="Havlak P."/>
            <person name="Kuo D.-H."/>
            <person name="Larsson T."/>
            <person name="Lv J."/>
            <person name="Arendt D."/>
            <person name="Savage R."/>
            <person name="Osoegawa K."/>
            <person name="de Jong P."/>
            <person name="Lindberg D.R."/>
            <person name="Seaver E.C."/>
            <person name="Weisblat D.A."/>
            <person name="Putnam N.H."/>
            <person name="Grigoriev I.V."/>
            <person name="Rokhsar D.S."/>
        </authorList>
    </citation>
    <scope>NUCLEOTIDE SEQUENCE</scope>
    <source>
        <strain evidence="6">I ESC-2004</strain>
    </source>
</reference>
<dbReference type="SMART" id="SM01265">
    <property type="entry name" value="Mab-21"/>
    <property type="match status" value="1"/>
</dbReference>
<evidence type="ECO:0000313" key="4">
    <source>
        <dbReference type="EMBL" id="ELT99594.1"/>
    </source>
</evidence>
<dbReference type="PANTHER" id="PTHR10656:SF69">
    <property type="entry name" value="MAB-21-LIKE HHH_H2TH-LIKE DOMAIN-CONTAINING PROTEIN"/>
    <property type="match status" value="1"/>
</dbReference>
<dbReference type="Pfam" id="PF20266">
    <property type="entry name" value="Mab-21_C"/>
    <property type="match status" value="1"/>
</dbReference>
<proteinExistence type="inferred from homology"/>
<reference evidence="4 6" key="2">
    <citation type="journal article" date="2013" name="Nature">
        <title>Insights into bilaterian evolution from three spiralian genomes.</title>
        <authorList>
            <person name="Simakov O."/>
            <person name="Marletaz F."/>
            <person name="Cho S.J."/>
            <person name="Edsinger-Gonzales E."/>
            <person name="Havlak P."/>
            <person name="Hellsten U."/>
            <person name="Kuo D.H."/>
            <person name="Larsson T."/>
            <person name="Lv J."/>
            <person name="Arendt D."/>
            <person name="Savage R."/>
            <person name="Osoegawa K."/>
            <person name="de Jong P."/>
            <person name="Grimwood J."/>
            <person name="Chapman J.A."/>
            <person name="Shapiro H."/>
            <person name="Aerts A."/>
            <person name="Otillar R.P."/>
            <person name="Terry A.Y."/>
            <person name="Boore J.L."/>
            <person name="Grigoriev I.V."/>
            <person name="Lindberg D.R."/>
            <person name="Seaver E.C."/>
            <person name="Weisblat D.A."/>
            <person name="Putnam N.H."/>
            <person name="Rokhsar D.S."/>
        </authorList>
    </citation>
    <scope>NUCLEOTIDE SEQUENCE</scope>
    <source>
        <strain evidence="4 6">I ESC-2004</strain>
    </source>
</reference>
<dbReference type="EMBL" id="AMQN01009993">
    <property type="status" value="NOT_ANNOTATED_CDS"/>
    <property type="molecule type" value="Genomic_DNA"/>
</dbReference>
<dbReference type="EnsemblMetazoa" id="CapteT224084">
    <property type="protein sequence ID" value="CapteP224084"/>
    <property type="gene ID" value="CapteG224084"/>
</dbReference>
<feature type="domain" description="Mab-21-like nucleotidyltransferase" evidence="2">
    <location>
        <begin position="254"/>
        <end position="346"/>
    </location>
</feature>
<evidence type="ECO:0000259" key="2">
    <source>
        <dbReference type="Pfam" id="PF03281"/>
    </source>
</evidence>
<organism evidence="4">
    <name type="scientific">Capitella teleta</name>
    <name type="common">Polychaete worm</name>
    <dbReference type="NCBI Taxonomy" id="283909"/>
    <lineage>
        <taxon>Eukaryota</taxon>
        <taxon>Metazoa</taxon>
        <taxon>Spiralia</taxon>
        <taxon>Lophotrochozoa</taxon>
        <taxon>Annelida</taxon>
        <taxon>Polychaeta</taxon>
        <taxon>Sedentaria</taxon>
        <taxon>Scolecida</taxon>
        <taxon>Capitellidae</taxon>
        <taxon>Capitella</taxon>
    </lineage>
</organism>
<dbReference type="InterPro" id="IPR046906">
    <property type="entry name" value="Mab-21_HhH/H2TH-like"/>
</dbReference>
<dbReference type="OrthoDB" id="5974723at2759"/>
<dbReference type="Proteomes" id="UP000014760">
    <property type="component" value="Unassembled WGS sequence"/>
</dbReference>
<evidence type="ECO:0000259" key="3">
    <source>
        <dbReference type="Pfam" id="PF20266"/>
    </source>
</evidence>
<dbReference type="Gene3D" id="1.10.1410.40">
    <property type="match status" value="1"/>
</dbReference>
<evidence type="ECO:0000313" key="6">
    <source>
        <dbReference type="Proteomes" id="UP000014760"/>
    </source>
</evidence>
<keyword evidence="6" id="KW-1185">Reference proteome</keyword>
<accession>R7U0R1</accession>
<dbReference type="AlphaFoldDB" id="R7U0R1"/>
<comment type="similarity">
    <text evidence="1">Belongs to the mab-21 family.</text>
</comment>
<evidence type="ECO:0000313" key="5">
    <source>
        <dbReference type="EnsemblMetazoa" id="CapteP224084"/>
    </source>
</evidence>
<reference evidence="5" key="3">
    <citation type="submission" date="2015-06" db="UniProtKB">
        <authorList>
            <consortium name="EnsemblMetazoa"/>
        </authorList>
    </citation>
    <scope>IDENTIFICATION</scope>
</reference>
<protein>
    <submittedName>
        <fullName evidence="4 5">Uncharacterized protein</fullName>
    </submittedName>
</protein>